<evidence type="ECO:0000256" key="1">
    <source>
        <dbReference type="SAM" id="MobiDB-lite"/>
    </source>
</evidence>
<dbReference type="Proteomes" id="UP000198506">
    <property type="component" value="Unassembled WGS sequence"/>
</dbReference>
<protein>
    <submittedName>
        <fullName evidence="3">Chromosome partitioning protein, ParB family</fullName>
    </submittedName>
</protein>
<feature type="region of interest" description="Disordered" evidence="1">
    <location>
        <begin position="118"/>
        <end position="137"/>
    </location>
</feature>
<dbReference type="InterPro" id="IPR003115">
    <property type="entry name" value="ParB_N"/>
</dbReference>
<dbReference type="SMART" id="SM00470">
    <property type="entry name" value="ParB"/>
    <property type="match status" value="1"/>
</dbReference>
<dbReference type="GO" id="GO:0005694">
    <property type="term" value="C:chromosome"/>
    <property type="evidence" value="ECO:0007669"/>
    <property type="project" value="TreeGrafter"/>
</dbReference>
<keyword evidence="4" id="KW-1185">Reference proteome</keyword>
<evidence type="ECO:0000259" key="2">
    <source>
        <dbReference type="SMART" id="SM00470"/>
    </source>
</evidence>
<evidence type="ECO:0000313" key="4">
    <source>
        <dbReference type="Proteomes" id="UP000198506"/>
    </source>
</evidence>
<dbReference type="PANTHER" id="PTHR33375">
    <property type="entry name" value="CHROMOSOME-PARTITIONING PROTEIN PARB-RELATED"/>
    <property type="match status" value="1"/>
</dbReference>
<dbReference type="SUPFAM" id="SSF110849">
    <property type="entry name" value="ParB/Sulfiredoxin"/>
    <property type="match status" value="1"/>
</dbReference>
<proteinExistence type="predicted"/>
<comment type="caution">
    <text evidence="3">The sequence shown here is derived from an EMBL/GenBank/DDBJ whole genome shotgun (WGS) entry which is preliminary data.</text>
</comment>
<dbReference type="InterPro" id="IPR050336">
    <property type="entry name" value="Chromosome_partition/occlusion"/>
</dbReference>
<dbReference type="Gene3D" id="3.90.1530.30">
    <property type="match status" value="1"/>
</dbReference>
<name>A0AA94L0H9_9MICO</name>
<dbReference type="Pfam" id="PF02195">
    <property type="entry name" value="ParB_N"/>
    <property type="match status" value="1"/>
</dbReference>
<gene>
    <name evidence="3" type="ORF">SAMN04487783_2260</name>
</gene>
<organism evidence="3 4">
    <name type="scientific">Agrococcus baldri</name>
    <dbReference type="NCBI Taxonomy" id="153730"/>
    <lineage>
        <taxon>Bacteria</taxon>
        <taxon>Bacillati</taxon>
        <taxon>Actinomycetota</taxon>
        <taxon>Actinomycetes</taxon>
        <taxon>Micrococcales</taxon>
        <taxon>Microbacteriaceae</taxon>
        <taxon>Agrococcus</taxon>
    </lineage>
</organism>
<evidence type="ECO:0000313" key="3">
    <source>
        <dbReference type="EMBL" id="SFS16311.1"/>
    </source>
</evidence>
<dbReference type="EMBL" id="FOZN01000003">
    <property type="protein sequence ID" value="SFS16311.1"/>
    <property type="molecule type" value="Genomic_DNA"/>
</dbReference>
<dbReference type="AlphaFoldDB" id="A0AA94L0H9"/>
<accession>A0AA94L0H9</accession>
<feature type="compositionally biased region" description="Polar residues" evidence="1">
    <location>
        <begin position="122"/>
        <end position="131"/>
    </location>
</feature>
<feature type="domain" description="ParB-like N-terminal" evidence="2">
    <location>
        <begin position="5"/>
        <end position="88"/>
    </location>
</feature>
<dbReference type="GO" id="GO:0007059">
    <property type="term" value="P:chromosome segregation"/>
    <property type="evidence" value="ECO:0007669"/>
    <property type="project" value="TreeGrafter"/>
</dbReference>
<dbReference type="PANTHER" id="PTHR33375:SF1">
    <property type="entry name" value="CHROMOSOME-PARTITIONING PROTEIN PARB-RELATED"/>
    <property type="match status" value="1"/>
</dbReference>
<dbReference type="InterPro" id="IPR036086">
    <property type="entry name" value="ParB/Sulfiredoxin_sf"/>
</dbReference>
<reference evidence="3 4" key="1">
    <citation type="submission" date="2016-10" db="EMBL/GenBank/DDBJ databases">
        <authorList>
            <person name="Varghese N."/>
            <person name="Submissions S."/>
        </authorList>
    </citation>
    <scope>NUCLEOTIDE SEQUENCE [LARGE SCALE GENOMIC DNA]</scope>
    <source>
        <strain evidence="3 4">IAM 15147</strain>
    </source>
</reference>
<sequence>MSVEMERTVDSIQVGPRHRTEIGDLDDLVTSIRDRGLLQPITVTPTGVLVCGARRLAAIKQLGWRTVNVWVRPGISTQLEHVLAEHDDHTLAKPLTQLEAATLYRELKTLLAEDAKQRETATRFSTENQPGTDGGANFAPPSAGPVGKSRQQAAGMIPGGASHTTLEKISYLQQHAADETLPDTVRKQLGNELAAIEEGGPVQPAYERARALIERHHADRDAHLDDLARAALARAQQGKLKNKKKSPTLPSTPLDGVWPTRRFVLIWDELDSWWTHYDADTLAAELTPEQVTAFLAVVDGSVAFADRLRAALETPDADSDAALDGAADVGAGVRHLRAL</sequence>